<dbReference type="PANTHER" id="PTHR12399">
    <property type="entry name" value="EUKARYOTIC TRANSLATION INITIATION FACTOR 3 SUBUNIT 7"/>
    <property type="match status" value="1"/>
</dbReference>
<dbReference type="GO" id="GO:0003723">
    <property type="term" value="F:RNA binding"/>
    <property type="evidence" value="ECO:0007669"/>
    <property type="project" value="UniProtKB-KW"/>
</dbReference>
<evidence type="ECO:0000256" key="4">
    <source>
        <dbReference type="ARBA" id="ARBA00022917"/>
    </source>
</evidence>
<dbReference type="GO" id="GO:0003743">
    <property type="term" value="F:translation initiation factor activity"/>
    <property type="evidence" value="ECO:0007669"/>
    <property type="project" value="UniProtKB-KW"/>
</dbReference>
<keyword evidence="4" id="KW-0648">Protein biosynthesis</keyword>
<dbReference type="EMBL" id="HE575319">
    <property type="protein sequence ID" value="CCC91125.1"/>
    <property type="molecule type" value="Genomic_DNA"/>
</dbReference>
<keyword evidence="2 5" id="KW-0396">Initiation factor</keyword>
<gene>
    <name evidence="5" type="ORF">TCIL3000_6_3790</name>
</gene>
<dbReference type="VEuPathDB" id="TriTrypDB:TcIL3000_6_3790"/>
<dbReference type="Pfam" id="PF05091">
    <property type="entry name" value="eIF-3_zeta"/>
    <property type="match status" value="1"/>
</dbReference>
<dbReference type="InterPro" id="IPR007783">
    <property type="entry name" value="eIF3d"/>
</dbReference>
<evidence type="ECO:0000313" key="5">
    <source>
        <dbReference type="EMBL" id="CCC91125.1"/>
    </source>
</evidence>
<keyword evidence="1" id="KW-0963">Cytoplasm</keyword>
<name>G0UP14_TRYCI</name>
<dbReference type="AlphaFoldDB" id="G0UP14"/>
<dbReference type="GO" id="GO:0005852">
    <property type="term" value="C:eukaryotic translation initiation factor 3 complex"/>
    <property type="evidence" value="ECO:0007669"/>
    <property type="project" value="InterPro"/>
</dbReference>
<evidence type="ECO:0000256" key="1">
    <source>
        <dbReference type="ARBA" id="ARBA00022490"/>
    </source>
</evidence>
<dbReference type="PIRSF" id="PIRSF016281">
    <property type="entry name" value="EIF-3_zeta"/>
    <property type="match status" value="1"/>
</dbReference>
<reference evidence="5" key="1">
    <citation type="journal article" date="2012" name="Proc. Natl. Acad. Sci. U.S.A.">
        <title>Antigenic diversity is generated by distinct evolutionary mechanisms in African trypanosome species.</title>
        <authorList>
            <person name="Jackson A.P."/>
            <person name="Berry A."/>
            <person name="Aslett M."/>
            <person name="Allison H.C."/>
            <person name="Burton P."/>
            <person name="Vavrova-Anderson J."/>
            <person name="Brown R."/>
            <person name="Browne H."/>
            <person name="Corton N."/>
            <person name="Hauser H."/>
            <person name="Gamble J."/>
            <person name="Gilderthorp R."/>
            <person name="Marcello L."/>
            <person name="McQuillan J."/>
            <person name="Otto T.D."/>
            <person name="Quail M.A."/>
            <person name="Sanders M.J."/>
            <person name="van Tonder A."/>
            <person name="Ginger M.L."/>
            <person name="Field M.C."/>
            <person name="Barry J.D."/>
            <person name="Hertz-Fowler C."/>
            <person name="Berriman M."/>
        </authorList>
    </citation>
    <scope>NUCLEOTIDE SEQUENCE</scope>
    <source>
        <strain evidence="5">IL3000</strain>
    </source>
</reference>
<organism evidence="5">
    <name type="scientific">Trypanosoma congolense (strain IL3000)</name>
    <dbReference type="NCBI Taxonomy" id="1068625"/>
    <lineage>
        <taxon>Eukaryota</taxon>
        <taxon>Discoba</taxon>
        <taxon>Euglenozoa</taxon>
        <taxon>Kinetoplastea</taxon>
        <taxon>Metakinetoplastina</taxon>
        <taxon>Trypanosomatida</taxon>
        <taxon>Trypanosomatidae</taxon>
        <taxon>Trypanosoma</taxon>
        <taxon>Nannomonas</taxon>
    </lineage>
</organism>
<evidence type="ECO:0000256" key="2">
    <source>
        <dbReference type="ARBA" id="ARBA00022540"/>
    </source>
</evidence>
<proteinExistence type="predicted"/>
<sequence>MSFELPKIHINEPFSWGPPRGKVEAEDLRVKLYQKADSLLTIDWLDLADTSRQGAGQFTMVDNEQRIKALRIMNSKNRRSGPERRVVRYAKNTRHTNFNNAKRNIPLLPDTVRVSSDVRVIASFLQGDLSKMQMGGNLPTVSDISLHNRPFVYDNNMDKANCKAPVRLGSVKSEDFVRADTTSDDALRSILKSETPDGGPVVVTTDEVLALMMTCSRSVHPWHLRFYRHGRFIFITKEEHSNIEKQWVDETADATRRSAEDEVVSSESIVALEEESYAANNAFVAQACLKTRYQMKCEKDPFPEKRPRLYRYRRYVMHGDTPDRYDLIVRCEVDAVQNNNYIRLFGLLEHCAAGVSSEWRNVLDSQMARCMSTEYRRNAQKMARWVSLCYLSGAYMKVGFITRCRKANGKSDPSLHEVLGTYTGDTTSLAGHLGLKPANMWATADAFIMSFMKQNDFDDAMLVKLAGEHSIRLIESIDDDYDDDEDDDGEDED</sequence>
<accession>G0UP14</accession>
<keyword evidence="3" id="KW-0694">RNA-binding</keyword>
<evidence type="ECO:0000256" key="3">
    <source>
        <dbReference type="ARBA" id="ARBA00022884"/>
    </source>
</evidence>
<dbReference type="PANTHER" id="PTHR12399:SF0">
    <property type="entry name" value="EUKARYOTIC TRANSLATION INITIATION FACTOR 3 SUBUNIT D"/>
    <property type="match status" value="1"/>
</dbReference>
<protein>
    <submittedName>
        <fullName evidence="5">Putative eukaryotic translation initiation factor 3 subunit 7-like protein</fullName>
    </submittedName>
</protein>